<evidence type="ECO:0000256" key="1">
    <source>
        <dbReference type="SAM" id="SignalP"/>
    </source>
</evidence>
<feature type="chain" id="PRO_5040219894" evidence="1">
    <location>
        <begin position="18"/>
        <end position="59"/>
    </location>
</feature>
<gene>
    <name evidence="2" type="ORF">CLAFUR5_06852</name>
</gene>
<dbReference type="AlphaFoldDB" id="A0A9Q8LJ49"/>
<feature type="signal peptide" evidence="1">
    <location>
        <begin position="1"/>
        <end position="17"/>
    </location>
</feature>
<accession>A0A9Q8LJ49</accession>
<dbReference type="Proteomes" id="UP000756132">
    <property type="component" value="Chromosome 6"/>
</dbReference>
<reference evidence="2" key="1">
    <citation type="submission" date="2021-12" db="EMBL/GenBank/DDBJ databases">
        <authorList>
            <person name="Zaccaron A."/>
            <person name="Stergiopoulos I."/>
        </authorList>
    </citation>
    <scope>NUCLEOTIDE SEQUENCE</scope>
    <source>
        <strain evidence="2">Race5_Kim</strain>
    </source>
</reference>
<name>A0A9Q8LJ49_PASFU</name>
<dbReference type="RefSeq" id="XP_047762806.1">
    <property type="nucleotide sequence ID" value="XM_047906000.1"/>
</dbReference>
<dbReference type="EMBL" id="CP090168">
    <property type="protein sequence ID" value="UJO18440.1"/>
    <property type="molecule type" value="Genomic_DNA"/>
</dbReference>
<keyword evidence="3" id="KW-1185">Reference proteome</keyword>
<evidence type="ECO:0000313" key="3">
    <source>
        <dbReference type="Proteomes" id="UP000756132"/>
    </source>
</evidence>
<sequence length="59" mass="6199">MQFSIIAMLAIIGFAVANPVDIVARDGDVLIKRQCPQNCAAQGLCCRVGPNNFNSCAGC</sequence>
<protein>
    <submittedName>
        <fullName evidence="2">Uncharacterized protein</fullName>
    </submittedName>
</protein>
<dbReference type="GeneID" id="71986730"/>
<keyword evidence="1" id="KW-0732">Signal</keyword>
<proteinExistence type="predicted"/>
<dbReference type="KEGG" id="ffu:CLAFUR5_06852"/>
<evidence type="ECO:0000313" key="2">
    <source>
        <dbReference type="EMBL" id="UJO18440.1"/>
    </source>
</evidence>
<organism evidence="2 3">
    <name type="scientific">Passalora fulva</name>
    <name type="common">Tomato leaf mold</name>
    <name type="synonym">Cladosporium fulvum</name>
    <dbReference type="NCBI Taxonomy" id="5499"/>
    <lineage>
        <taxon>Eukaryota</taxon>
        <taxon>Fungi</taxon>
        <taxon>Dikarya</taxon>
        <taxon>Ascomycota</taxon>
        <taxon>Pezizomycotina</taxon>
        <taxon>Dothideomycetes</taxon>
        <taxon>Dothideomycetidae</taxon>
        <taxon>Mycosphaerellales</taxon>
        <taxon>Mycosphaerellaceae</taxon>
        <taxon>Fulvia</taxon>
    </lineage>
</organism>
<reference evidence="2" key="2">
    <citation type="journal article" date="2022" name="Microb. Genom.">
        <title>A chromosome-scale genome assembly of the tomato pathogen Cladosporium fulvum reveals a compartmentalized genome architecture and the presence of a dispensable chromosome.</title>
        <authorList>
            <person name="Zaccaron A.Z."/>
            <person name="Chen L.H."/>
            <person name="Samaras A."/>
            <person name="Stergiopoulos I."/>
        </authorList>
    </citation>
    <scope>NUCLEOTIDE SEQUENCE</scope>
    <source>
        <strain evidence="2">Race5_Kim</strain>
    </source>
</reference>